<organism evidence="2">
    <name type="scientific">uncultured Thermomicrobiales bacterium</name>
    <dbReference type="NCBI Taxonomy" id="1645740"/>
    <lineage>
        <taxon>Bacteria</taxon>
        <taxon>Pseudomonadati</taxon>
        <taxon>Thermomicrobiota</taxon>
        <taxon>Thermomicrobia</taxon>
        <taxon>Thermomicrobiales</taxon>
        <taxon>environmental samples</taxon>
    </lineage>
</organism>
<feature type="compositionally biased region" description="Basic residues" evidence="1">
    <location>
        <begin position="68"/>
        <end position="86"/>
    </location>
</feature>
<name>A0A6J4V1R4_9BACT</name>
<evidence type="ECO:0000256" key="1">
    <source>
        <dbReference type="SAM" id="MobiDB-lite"/>
    </source>
</evidence>
<proteinExistence type="predicted"/>
<accession>A0A6J4V1R4</accession>
<dbReference type="EMBL" id="CADCWE010000271">
    <property type="protein sequence ID" value="CAA9566510.1"/>
    <property type="molecule type" value="Genomic_DNA"/>
</dbReference>
<feature type="non-terminal residue" evidence="2">
    <location>
        <position position="94"/>
    </location>
</feature>
<reference evidence="2" key="1">
    <citation type="submission" date="2020-02" db="EMBL/GenBank/DDBJ databases">
        <authorList>
            <person name="Meier V. D."/>
        </authorList>
    </citation>
    <scope>NUCLEOTIDE SEQUENCE</scope>
    <source>
        <strain evidence="2">AVDCRST_MAG73</strain>
    </source>
</reference>
<feature type="compositionally biased region" description="Basic and acidic residues" evidence="1">
    <location>
        <begin position="1"/>
        <end position="28"/>
    </location>
</feature>
<gene>
    <name evidence="2" type="ORF">AVDCRST_MAG73-4231</name>
</gene>
<dbReference type="AlphaFoldDB" id="A0A6J4V1R4"/>
<feature type="non-terminal residue" evidence="2">
    <location>
        <position position="1"/>
    </location>
</feature>
<protein>
    <submittedName>
        <fullName evidence="2">Uncharacterized protein</fullName>
    </submittedName>
</protein>
<evidence type="ECO:0000313" key="2">
    <source>
        <dbReference type="EMBL" id="CAA9566510.1"/>
    </source>
</evidence>
<feature type="compositionally biased region" description="Basic residues" evidence="1">
    <location>
        <begin position="42"/>
        <end position="54"/>
    </location>
</feature>
<sequence length="94" mass="10625">GRHGDARSAGRTDDRPRLVAGRGQERPITRSGRRRSPDPDHRRLRRRRAVRGRRTGADRDPGPSLARRPGRCLARRQHPARDRRSRSGQPGAAI</sequence>
<feature type="region of interest" description="Disordered" evidence="1">
    <location>
        <begin position="1"/>
        <end position="94"/>
    </location>
</feature>